<organism evidence="1 2">
    <name type="scientific">Limnofasciculus baicalensis BBK-W-15</name>
    <dbReference type="NCBI Taxonomy" id="2699891"/>
    <lineage>
        <taxon>Bacteria</taxon>
        <taxon>Bacillati</taxon>
        <taxon>Cyanobacteriota</taxon>
        <taxon>Cyanophyceae</taxon>
        <taxon>Coleofasciculales</taxon>
        <taxon>Coleofasciculaceae</taxon>
        <taxon>Limnofasciculus</taxon>
        <taxon>Limnofasciculus baicalensis</taxon>
    </lineage>
</organism>
<gene>
    <name evidence="1" type="ORF">NJ959_26195</name>
</gene>
<sequence>MPFQKKHKQGFTTDREKPLISSPVCLRMDVELAKELKSVPDWQERLRLVLPELIKDWKAAIFPAKRLPSGGLRLHPRTKVTGLSATHLVRGQCHFFVTVQGVRRSAHSPVSEAVTDWGNVGDYARDSRCRIAGYRHRD</sequence>
<dbReference type="Proteomes" id="UP001204953">
    <property type="component" value="Unassembled WGS sequence"/>
</dbReference>
<evidence type="ECO:0000313" key="2">
    <source>
        <dbReference type="Proteomes" id="UP001204953"/>
    </source>
</evidence>
<comment type="caution">
    <text evidence="1">The sequence shown here is derived from an EMBL/GenBank/DDBJ whole genome shotgun (WGS) entry which is preliminary data.</text>
</comment>
<name>A0AAE3KUV9_9CYAN</name>
<keyword evidence="2" id="KW-1185">Reference proteome</keyword>
<protein>
    <submittedName>
        <fullName evidence="1">Uncharacterized protein</fullName>
    </submittedName>
</protein>
<accession>A0AAE3KUV9</accession>
<evidence type="ECO:0000313" key="1">
    <source>
        <dbReference type="EMBL" id="MCP2731927.1"/>
    </source>
</evidence>
<dbReference type="RefSeq" id="WP_254014657.1">
    <property type="nucleotide sequence ID" value="NZ_JAMZMM010000431.1"/>
</dbReference>
<proteinExistence type="predicted"/>
<dbReference type="AlphaFoldDB" id="A0AAE3KUV9"/>
<reference evidence="1" key="1">
    <citation type="submission" date="2022-06" db="EMBL/GenBank/DDBJ databases">
        <title>New cyanobacteria of genus Symplocastrum in benthos of Lake Baikal.</title>
        <authorList>
            <person name="Sorokovikova E."/>
            <person name="Tikhonova I."/>
            <person name="Krasnopeev A."/>
            <person name="Evseev P."/>
            <person name="Gladkikh A."/>
            <person name="Belykh O."/>
        </authorList>
    </citation>
    <scope>NUCLEOTIDE SEQUENCE</scope>
    <source>
        <strain evidence="1">BBK-W-15</strain>
    </source>
</reference>
<dbReference type="EMBL" id="JAMZMM010000431">
    <property type="protein sequence ID" value="MCP2731927.1"/>
    <property type="molecule type" value="Genomic_DNA"/>
</dbReference>